<accession>A0A6I4U5V8</accession>
<dbReference type="Pfam" id="PF00702">
    <property type="entry name" value="Hydrolase"/>
    <property type="match status" value="1"/>
</dbReference>
<keyword evidence="2" id="KW-1185">Reference proteome</keyword>
<proteinExistence type="predicted"/>
<dbReference type="InterPro" id="IPR036412">
    <property type="entry name" value="HAD-like_sf"/>
</dbReference>
<dbReference type="AlphaFoldDB" id="A0A6I4U5V8"/>
<sequence>MSQSVNPKAVVFDIGRVMVHWDLDLLYRERIADPDQRAWFIANVVSEEWHRQHDGGRELAAMVAERKAQFPEYASLIDAYAEDFLESIPGEVDGMVAILEELAANDVPIFALTNFADTFWTQFSREHGWSKHFRDVVVSGREKLLKPDPAIYALAEDRYGYPGEALFFTDDTPANVDGAREAGWDAEVFRDAPTFRAQLVARGFLPA</sequence>
<gene>
    <name evidence="1" type="ORF">GRI68_08670</name>
</gene>
<dbReference type="NCBIfam" id="TIGR01509">
    <property type="entry name" value="HAD-SF-IA-v3"/>
    <property type="match status" value="1"/>
</dbReference>
<dbReference type="OrthoDB" id="9807742at2"/>
<organism evidence="1 2">
    <name type="scientific">Alteriqipengyuania halimionae</name>
    <dbReference type="NCBI Taxonomy" id="1926630"/>
    <lineage>
        <taxon>Bacteria</taxon>
        <taxon>Pseudomonadati</taxon>
        <taxon>Pseudomonadota</taxon>
        <taxon>Alphaproteobacteria</taxon>
        <taxon>Sphingomonadales</taxon>
        <taxon>Erythrobacteraceae</taxon>
        <taxon>Alteriqipengyuania</taxon>
    </lineage>
</organism>
<dbReference type="InterPro" id="IPR023214">
    <property type="entry name" value="HAD_sf"/>
</dbReference>
<evidence type="ECO:0000313" key="1">
    <source>
        <dbReference type="EMBL" id="MXP10253.1"/>
    </source>
</evidence>
<evidence type="ECO:0000313" key="2">
    <source>
        <dbReference type="Proteomes" id="UP000429229"/>
    </source>
</evidence>
<dbReference type="InterPro" id="IPR006439">
    <property type="entry name" value="HAD-SF_hydro_IA"/>
</dbReference>
<dbReference type="EMBL" id="WTYR01000001">
    <property type="protein sequence ID" value="MXP10253.1"/>
    <property type="molecule type" value="Genomic_DNA"/>
</dbReference>
<dbReference type="PANTHER" id="PTHR43611">
    <property type="entry name" value="ALPHA-D-GLUCOSE 1-PHOSPHATE PHOSPHATASE"/>
    <property type="match status" value="1"/>
</dbReference>
<keyword evidence="1" id="KW-0378">Hydrolase</keyword>
<dbReference type="CDD" id="cd02603">
    <property type="entry name" value="HAD_sEH-N_like"/>
    <property type="match status" value="1"/>
</dbReference>
<dbReference type="PANTHER" id="PTHR43611:SF3">
    <property type="entry name" value="FLAVIN MONONUCLEOTIDE HYDROLASE 1, CHLOROPLATIC"/>
    <property type="match status" value="1"/>
</dbReference>
<dbReference type="SUPFAM" id="SSF56784">
    <property type="entry name" value="HAD-like"/>
    <property type="match status" value="1"/>
</dbReference>
<dbReference type="RefSeq" id="WP_160616877.1">
    <property type="nucleotide sequence ID" value="NZ_WTYR01000001.1"/>
</dbReference>
<protein>
    <submittedName>
        <fullName evidence="1">HAD-IA family hydrolase</fullName>
    </submittedName>
</protein>
<name>A0A6I4U5V8_9SPHN</name>
<dbReference type="Proteomes" id="UP000429229">
    <property type="component" value="Unassembled WGS sequence"/>
</dbReference>
<dbReference type="GO" id="GO:0016787">
    <property type="term" value="F:hydrolase activity"/>
    <property type="evidence" value="ECO:0007669"/>
    <property type="project" value="UniProtKB-KW"/>
</dbReference>
<dbReference type="Gene3D" id="3.40.50.1000">
    <property type="entry name" value="HAD superfamily/HAD-like"/>
    <property type="match status" value="1"/>
</dbReference>
<comment type="caution">
    <text evidence="1">The sequence shown here is derived from an EMBL/GenBank/DDBJ whole genome shotgun (WGS) entry which is preliminary data.</text>
</comment>
<reference evidence="1 2" key="1">
    <citation type="submission" date="2019-12" db="EMBL/GenBank/DDBJ databases">
        <title>Genomic-based taxomic classification of the family Erythrobacteraceae.</title>
        <authorList>
            <person name="Xu L."/>
        </authorList>
    </citation>
    <scope>NUCLEOTIDE SEQUENCE [LARGE SCALE GENOMIC DNA]</scope>
    <source>
        <strain evidence="1 2">LMG 29519</strain>
    </source>
</reference>